<keyword evidence="2" id="KW-0805">Transcription regulation</keyword>
<reference evidence="7" key="2">
    <citation type="submission" date="2020-09" db="EMBL/GenBank/DDBJ databases">
        <authorList>
            <person name="Sun Q."/>
            <person name="Ohkuma M."/>
        </authorList>
    </citation>
    <scope>NUCLEOTIDE SEQUENCE</scope>
    <source>
        <strain evidence="7">JCM 15325</strain>
    </source>
</reference>
<evidence type="ECO:0000256" key="4">
    <source>
        <dbReference type="ARBA" id="ARBA00023163"/>
    </source>
</evidence>
<dbReference type="Pfam" id="PF07702">
    <property type="entry name" value="UTRA"/>
    <property type="match status" value="1"/>
</dbReference>
<dbReference type="InterPro" id="IPR028978">
    <property type="entry name" value="Chorismate_lyase_/UTRA_dom_sf"/>
</dbReference>
<dbReference type="FunFam" id="3.40.1410.10:FF:000008">
    <property type="entry name" value="Transcriptional regulator, GntR family"/>
    <property type="match status" value="1"/>
</dbReference>
<dbReference type="InterPro" id="IPR050679">
    <property type="entry name" value="Bact_HTH_transcr_reg"/>
</dbReference>
<dbReference type="SMART" id="SM00866">
    <property type="entry name" value="UTRA"/>
    <property type="match status" value="1"/>
</dbReference>
<evidence type="ECO:0000313" key="7">
    <source>
        <dbReference type="EMBL" id="GGL54008.1"/>
    </source>
</evidence>
<comment type="caution">
    <text evidence="7">The sequence shown here is derived from an EMBL/GenBank/DDBJ whole genome shotgun (WGS) entry which is preliminary data.</text>
</comment>
<reference evidence="7" key="1">
    <citation type="journal article" date="2014" name="Int. J. Syst. Evol. Microbiol.">
        <title>Complete genome sequence of Corynebacterium casei LMG S-19264T (=DSM 44701T), isolated from a smear-ripened cheese.</title>
        <authorList>
            <consortium name="US DOE Joint Genome Institute (JGI-PGF)"/>
            <person name="Walter F."/>
            <person name="Albersmeier A."/>
            <person name="Kalinowski J."/>
            <person name="Ruckert C."/>
        </authorList>
    </citation>
    <scope>NUCLEOTIDE SEQUENCE</scope>
    <source>
        <strain evidence="7">JCM 15325</strain>
    </source>
</reference>
<dbReference type="InterPro" id="IPR012770">
    <property type="entry name" value="TreR"/>
</dbReference>
<keyword evidence="8" id="KW-1185">Reference proteome</keyword>
<evidence type="ECO:0000256" key="3">
    <source>
        <dbReference type="ARBA" id="ARBA00023125"/>
    </source>
</evidence>
<dbReference type="NCBIfam" id="TIGR02404">
    <property type="entry name" value="trehalos_R_Bsub"/>
    <property type="match status" value="1"/>
</dbReference>
<dbReference type="SUPFAM" id="SSF46785">
    <property type="entry name" value="Winged helix' DNA-binding domain"/>
    <property type="match status" value="1"/>
</dbReference>
<evidence type="ECO:0000256" key="2">
    <source>
        <dbReference type="ARBA" id="ARBA00023015"/>
    </source>
</evidence>
<dbReference type="AlphaFoldDB" id="A0A917S321"/>
<keyword evidence="1" id="KW-0678">Repressor</keyword>
<evidence type="ECO:0000259" key="6">
    <source>
        <dbReference type="PROSITE" id="PS50949"/>
    </source>
</evidence>
<dbReference type="PANTHER" id="PTHR44846">
    <property type="entry name" value="MANNOSYL-D-GLYCERATE TRANSPORT/METABOLISM SYSTEM REPRESSOR MNGR-RELATED"/>
    <property type="match status" value="1"/>
</dbReference>
<dbReference type="GO" id="GO:0003677">
    <property type="term" value="F:DNA binding"/>
    <property type="evidence" value="ECO:0007669"/>
    <property type="project" value="UniProtKB-UniRule"/>
</dbReference>
<dbReference type="CDD" id="cd07377">
    <property type="entry name" value="WHTH_GntR"/>
    <property type="match status" value="1"/>
</dbReference>
<evidence type="ECO:0000256" key="5">
    <source>
        <dbReference type="NCBIfam" id="TIGR02404"/>
    </source>
</evidence>
<evidence type="ECO:0000313" key="8">
    <source>
        <dbReference type="Proteomes" id="UP000654670"/>
    </source>
</evidence>
<dbReference type="Pfam" id="PF00392">
    <property type="entry name" value="GntR"/>
    <property type="match status" value="1"/>
</dbReference>
<dbReference type="InterPro" id="IPR011663">
    <property type="entry name" value="UTRA"/>
</dbReference>
<dbReference type="Proteomes" id="UP000654670">
    <property type="component" value="Unassembled WGS sequence"/>
</dbReference>
<organism evidence="7 8">
    <name type="scientific">Sporolactobacillus putidus</name>
    <dbReference type="NCBI Taxonomy" id="492735"/>
    <lineage>
        <taxon>Bacteria</taxon>
        <taxon>Bacillati</taxon>
        <taxon>Bacillota</taxon>
        <taxon>Bacilli</taxon>
        <taxon>Bacillales</taxon>
        <taxon>Sporolactobacillaceae</taxon>
        <taxon>Sporolactobacillus</taxon>
    </lineage>
</organism>
<gene>
    <name evidence="7" type="primary">treR</name>
    <name evidence="7" type="ORF">GCM10007968_17540</name>
</gene>
<dbReference type="EMBL" id="BMOK01000006">
    <property type="protein sequence ID" value="GGL54008.1"/>
    <property type="molecule type" value="Genomic_DNA"/>
</dbReference>
<dbReference type="InterPro" id="IPR036390">
    <property type="entry name" value="WH_DNA-bd_sf"/>
</dbReference>
<accession>A0A917S321</accession>
<dbReference type="Gene3D" id="1.10.10.10">
    <property type="entry name" value="Winged helix-like DNA-binding domain superfamily/Winged helix DNA-binding domain"/>
    <property type="match status" value="1"/>
</dbReference>
<dbReference type="GO" id="GO:0003700">
    <property type="term" value="F:DNA-binding transcription factor activity"/>
    <property type="evidence" value="ECO:0007669"/>
    <property type="project" value="UniProtKB-UniRule"/>
</dbReference>
<dbReference type="PRINTS" id="PR00035">
    <property type="entry name" value="HTHGNTR"/>
</dbReference>
<dbReference type="InterPro" id="IPR000524">
    <property type="entry name" value="Tscrpt_reg_HTH_GntR"/>
</dbReference>
<name>A0A917S321_9BACL</name>
<dbReference type="PROSITE" id="PS50949">
    <property type="entry name" value="HTH_GNTR"/>
    <property type="match status" value="1"/>
</dbReference>
<sequence length="248" mass="28810">MKQTRNVTIMHENKFINIYQDLSSKIRRAILPAGQLLPSENELGDQYRASRETIRKALALLSRNGYIQKIQGKGSVVLDVSRFDFPVSGLTSFRELAEHTGEQWKTTVRQLILMKPDKKLQQLMNLEEDQNLWKVIRSRTVGGETVILDKDFLLLDTVPMLTADICEHSLYDYIENELNLKIGFAKKQITVEEANEEDRQYLTLSTVSSVVVVRSLVYLDNTQLFQFTESRHRADKFRFVDFARREHL</sequence>
<proteinExistence type="predicted"/>
<dbReference type="InterPro" id="IPR036388">
    <property type="entry name" value="WH-like_DNA-bd_sf"/>
</dbReference>
<evidence type="ECO:0000256" key="1">
    <source>
        <dbReference type="ARBA" id="ARBA00022491"/>
    </source>
</evidence>
<protein>
    <recommendedName>
        <fullName evidence="5">Trehalose operon repressor</fullName>
    </recommendedName>
</protein>
<dbReference type="SMART" id="SM00345">
    <property type="entry name" value="HTH_GNTR"/>
    <property type="match status" value="1"/>
</dbReference>
<keyword evidence="3" id="KW-0238">DNA-binding</keyword>
<dbReference type="SUPFAM" id="SSF64288">
    <property type="entry name" value="Chorismate lyase-like"/>
    <property type="match status" value="1"/>
</dbReference>
<feature type="domain" description="HTH gntR-type" evidence="6">
    <location>
        <begin position="12"/>
        <end position="80"/>
    </location>
</feature>
<dbReference type="PANTHER" id="PTHR44846:SF12">
    <property type="entry name" value="HTH-TYPE TRANSCRIPTIONAL REGULATOR TRER"/>
    <property type="match status" value="1"/>
</dbReference>
<dbReference type="Gene3D" id="3.40.1410.10">
    <property type="entry name" value="Chorismate lyase-like"/>
    <property type="match status" value="1"/>
</dbReference>
<keyword evidence="4" id="KW-0804">Transcription</keyword>
<dbReference type="GO" id="GO:0045892">
    <property type="term" value="P:negative regulation of DNA-templated transcription"/>
    <property type="evidence" value="ECO:0007669"/>
    <property type="project" value="TreeGrafter"/>
</dbReference>